<gene>
    <name evidence="1" type="ORF">K3G42_003249</name>
</gene>
<reference evidence="1" key="1">
    <citation type="submission" date="2021-08" db="EMBL/GenBank/DDBJ databases">
        <title>The first chromosome-level gecko genome reveals the dynamic sex chromosomes of Neotropical dwarf geckos (Sphaerodactylidae: Sphaerodactylus).</title>
        <authorList>
            <person name="Pinto B.J."/>
            <person name="Keating S.E."/>
            <person name="Gamble T."/>
        </authorList>
    </citation>
    <scope>NUCLEOTIDE SEQUENCE</scope>
    <source>
        <strain evidence="1">TG3544</strain>
    </source>
</reference>
<sequence>MDRLVERGHPQPSPSGSCGVRGAEISHSHELTQNLREKPAAAPPAEVVARFLSGKKGPNQELPFLRAVRGMCEASKSRGLRTLPFSKEAVGEEILEIMEVPFFAISEAFVEATETVKKLIQFQPPLGPDLRSSIVAWALLLVVSGSPGQTSPSAWYIQCRLITLSRRGRVASCRFRGARGQVFPGVLRSSCAKSDLPRHPATWLQSSCPATRSRAASLSSCLLHFAGRQPSFKIQDSAAPGTLLVQLAVSLVDLNTQGTETLCQLHRLLLYQRGLVNTVERSAGFPSENTAMPRREGSTRRPKGPRWDSNPGQPWKERYLHLLHVGKVFWGRLTQTQKEALSVAAWGNVSHLAQDWMREGSLVLLYSRLGRAHKLLEEEEEEEDLRMSLSALL</sequence>
<evidence type="ECO:0000313" key="2">
    <source>
        <dbReference type="Proteomes" id="UP000827872"/>
    </source>
</evidence>
<dbReference type="Proteomes" id="UP000827872">
    <property type="component" value="Linkage Group LG13"/>
</dbReference>
<name>A0ACB8FWI7_9SAUR</name>
<comment type="caution">
    <text evidence="1">The sequence shown here is derived from an EMBL/GenBank/DDBJ whole genome shotgun (WGS) entry which is preliminary data.</text>
</comment>
<keyword evidence="2" id="KW-1185">Reference proteome</keyword>
<protein>
    <submittedName>
        <fullName evidence="1">Uncharacterized protein</fullName>
    </submittedName>
</protein>
<organism evidence="1 2">
    <name type="scientific">Sphaerodactylus townsendi</name>
    <dbReference type="NCBI Taxonomy" id="933632"/>
    <lineage>
        <taxon>Eukaryota</taxon>
        <taxon>Metazoa</taxon>
        <taxon>Chordata</taxon>
        <taxon>Craniata</taxon>
        <taxon>Vertebrata</taxon>
        <taxon>Euteleostomi</taxon>
        <taxon>Lepidosauria</taxon>
        <taxon>Squamata</taxon>
        <taxon>Bifurcata</taxon>
        <taxon>Gekkota</taxon>
        <taxon>Sphaerodactylidae</taxon>
        <taxon>Sphaerodactylus</taxon>
    </lineage>
</organism>
<evidence type="ECO:0000313" key="1">
    <source>
        <dbReference type="EMBL" id="KAH8011619.1"/>
    </source>
</evidence>
<dbReference type="EMBL" id="CM037626">
    <property type="protein sequence ID" value="KAH8011619.1"/>
    <property type="molecule type" value="Genomic_DNA"/>
</dbReference>
<accession>A0ACB8FWI7</accession>
<proteinExistence type="predicted"/>